<feature type="domain" description="Glycosyl hydrolases family 22 (GH22)" evidence="12">
    <location>
        <begin position="115"/>
        <end position="133"/>
    </location>
</feature>
<comment type="similarity">
    <text evidence="3 10">Belongs to the glycosyl hydrolase 22 family.</text>
</comment>
<keyword evidence="6" id="KW-0081">Bacteriolytic enzyme</keyword>
<keyword evidence="9" id="KW-0326">Glycosidase</keyword>
<feature type="chain" id="PRO_5019490570" description="lysozyme" evidence="11">
    <location>
        <begin position="39"/>
        <end position="188"/>
    </location>
</feature>
<dbReference type="FunFam" id="1.10.530.10:FF:000001">
    <property type="entry name" value="Lysozyme C"/>
    <property type="match status" value="1"/>
</dbReference>
<evidence type="ECO:0000256" key="1">
    <source>
        <dbReference type="ARBA" id="ARBA00000632"/>
    </source>
</evidence>
<evidence type="ECO:0000256" key="4">
    <source>
        <dbReference type="ARBA" id="ARBA00012732"/>
    </source>
</evidence>
<organism evidence="13">
    <name type="scientific">Ursus maritimus</name>
    <name type="common">Polar bear</name>
    <name type="synonym">Thalarctos maritimus</name>
    <dbReference type="NCBI Taxonomy" id="29073"/>
    <lineage>
        <taxon>Eukaryota</taxon>
        <taxon>Metazoa</taxon>
        <taxon>Chordata</taxon>
        <taxon>Craniata</taxon>
        <taxon>Vertebrata</taxon>
        <taxon>Euteleostomi</taxon>
        <taxon>Mammalia</taxon>
        <taxon>Eutheria</taxon>
        <taxon>Laurasiatheria</taxon>
        <taxon>Carnivora</taxon>
        <taxon>Caniformia</taxon>
        <taxon>Ursidae</taxon>
        <taxon>Ursus</taxon>
    </lineage>
</organism>
<dbReference type="GO" id="GO:0031640">
    <property type="term" value="P:killing of cells of another organism"/>
    <property type="evidence" value="ECO:0007669"/>
    <property type="project" value="UniProtKB-KW"/>
</dbReference>
<dbReference type="EC" id="3.2.1.17" evidence="4"/>
<keyword evidence="5" id="KW-0929">Antimicrobial</keyword>
<dbReference type="PROSITE" id="PS51348">
    <property type="entry name" value="GLYCOSYL_HYDROL_F22_2"/>
    <property type="match status" value="1"/>
</dbReference>
<dbReference type="PRINTS" id="PR00135">
    <property type="entry name" value="LYZLACT"/>
</dbReference>
<evidence type="ECO:0000256" key="9">
    <source>
        <dbReference type="ARBA" id="ARBA00023295"/>
    </source>
</evidence>
<accession>A0A452V535</accession>
<dbReference type="InterPro" id="IPR001916">
    <property type="entry name" value="Glyco_hydro_22"/>
</dbReference>
<evidence type="ECO:0000256" key="5">
    <source>
        <dbReference type="ARBA" id="ARBA00022529"/>
    </source>
</evidence>
<evidence type="ECO:0000313" key="13">
    <source>
        <dbReference type="Ensembl" id="ENSUMAP00000028616"/>
    </source>
</evidence>
<comment type="catalytic activity">
    <reaction evidence="1">
        <text>Hydrolysis of (1-&gt;4)-beta-linkages between N-acetylmuramic acid and N-acetyl-D-glucosamine residues in a peptidoglycan and between N-acetyl-D-glucosamine residues in chitodextrins.</text>
        <dbReference type="EC" id="3.2.1.17"/>
    </reaction>
</comment>
<dbReference type="GO" id="GO:0003796">
    <property type="term" value="F:lysozyme activity"/>
    <property type="evidence" value="ECO:0007669"/>
    <property type="project" value="UniProtKB-EC"/>
</dbReference>
<gene>
    <name evidence="13" type="primary">LYZ</name>
</gene>
<dbReference type="GO" id="GO:0042802">
    <property type="term" value="F:identical protein binding"/>
    <property type="evidence" value="ECO:0007669"/>
    <property type="project" value="Ensembl"/>
</dbReference>
<evidence type="ECO:0000259" key="12">
    <source>
        <dbReference type="PROSITE" id="PS00128"/>
    </source>
</evidence>
<protein>
    <recommendedName>
        <fullName evidence="4">lysozyme</fullName>
        <ecNumber evidence="4">3.2.1.17</ecNumber>
    </recommendedName>
</protein>
<evidence type="ECO:0000256" key="2">
    <source>
        <dbReference type="ARBA" id="ARBA00002647"/>
    </source>
</evidence>
<dbReference type="InterPro" id="IPR000974">
    <property type="entry name" value="Glyco_hydro_22_lys"/>
</dbReference>
<feature type="signal peptide" evidence="11">
    <location>
        <begin position="1"/>
        <end position="38"/>
    </location>
</feature>
<reference evidence="13" key="1">
    <citation type="submission" date="2019-03" db="UniProtKB">
        <authorList>
            <consortium name="Ensembl"/>
        </authorList>
    </citation>
    <scope>IDENTIFICATION</scope>
</reference>
<name>A0A452V535_URSMA</name>
<sequence length="188" mass="20969">MLNTEDNPPWSAQRSGFPVNMKALLLLGLLLLSITVQGKVFERCELARTLKRLGLAGFKGVSLANWVCLAKWESSYNTRATNYNPGSRSTDYGIFQINSRYWCNDGKTPRAVNACRISCSALLTDDITQAVACAKRVVSDPNGIRAWVAWRAHCENRDVSQYVRNCGVWHAVLKCSVTDDVYFGNSIK</sequence>
<dbReference type="GeneTree" id="ENSGT00940000153832"/>
<evidence type="ECO:0000256" key="7">
    <source>
        <dbReference type="ARBA" id="ARBA00022801"/>
    </source>
</evidence>
<dbReference type="GO" id="GO:0050829">
    <property type="term" value="P:defense response to Gram-negative bacterium"/>
    <property type="evidence" value="ECO:0007669"/>
    <property type="project" value="TreeGrafter"/>
</dbReference>
<dbReference type="GO" id="GO:0005615">
    <property type="term" value="C:extracellular space"/>
    <property type="evidence" value="ECO:0007669"/>
    <property type="project" value="Ensembl"/>
</dbReference>
<dbReference type="CDD" id="cd16897">
    <property type="entry name" value="LYZ_C"/>
    <property type="match status" value="1"/>
</dbReference>
<dbReference type="PROSITE" id="PS00128">
    <property type="entry name" value="GLYCOSYL_HYDROL_F22_1"/>
    <property type="match status" value="1"/>
</dbReference>
<dbReference type="Gene3D" id="1.10.530.10">
    <property type="match status" value="1"/>
</dbReference>
<keyword evidence="7" id="KW-0378">Hydrolase</keyword>
<evidence type="ECO:0000256" key="10">
    <source>
        <dbReference type="RuleBase" id="RU004440"/>
    </source>
</evidence>
<dbReference type="PANTHER" id="PTHR11407">
    <property type="entry name" value="LYSOZYME C"/>
    <property type="match status" value="1"/>
</dbReference>
<keyword evidence="8" id="KW-1015">Disulfide bond</keyword>
<evidence type="ECO:0000256" key="8">
    <source>
        <dbReference type="ARBA" id="ARBA00023157"/>
    </source>
</evidence>
<dbReference type="SUPFAM" id="SSF53955">
    <property type="entry name" value="Lysozyme-like"/>
    <property type="match status" value="1"/>
</dbReference>
<dbReference type="SMART" id="SM00263">
    <property type="entry name" value="LYZ1"/>
    <property type="match status" value="1"/>
</dbReference>
<proteinExistence type="inferred from homology"/>
<dbReference type="PANTHER" id="PTHR11407:SF28">
    <property type="entry name" value="LYSOZYME C"/>
    <property type="match status" value="1"/>
</dbReference>
<dbReference type="Ensembl" id="ENSUMAT00000033844.1">
    <property type="protein sequence ID" value="ENSUMAP00000028616.1"/>
    <property type="gene ID" value="ENSUMAG00000020794.1"/>
</dbReference>
<keyword evidence="11" id="KW-0732">Signal</keyword>
<evidence type="ECO:0000256" key="11">
    <source>
        <dbReference type="SAM" id="SignalP"/>
    </source>
</evidence>
<dbReference type="PRINTS" id="PR00137">
    <property type="entry name" value="LYSOZYME"/>
</dbReference>
<dbReference type="Pfam" id="PF00062">
    <property type="entry name" value="Lys"/>
    <property type="match status" value="1"/>
</dbReference>
<dbReference type="InterPro" id="IPR019799">
    <property type="entry name" value="Glyco_hydro_22_CS"/>
</dbReference>
<dbReference type="InterPro" id="IPR023346">
    <property type="entry name" value="Lysozyme-like_dom_sf"/>
</dbReference>
<evidence type="ECO:0000256" key="6">
    <source>
        <dbReference type="ARBA" id="ARBA00022638"/>
    </source>
</evidence>
<comment type="function">
    <text evidence="2">Lysozymes have primarily a bacteriolytic function; those in tissues and body fluids are associated with the monocyte-macrophage system and enhance the activity of immunoagents.</text>
</comment>
<dbReference type="AlphaFoldDB" id="A0A452V535"/>
<dbReference type="GO" id="GO:0050830">
    <property type="term" value="P:defense response to Gram-positive bacterium"/>
    <property type="evidence" value="ECO:0007669"/>
    <property type="project" value="Ensembl"/>
</dbReference>
<evidence type="ECO:0000256" key="3">
    <source>
        <dbReference type="ARBA" id="ARBA00010859"/>
    </source>
</evidence>